<dbReference type="EMBL" id="JTDE01001688">
    <property type="protein sequence ID" value="KAF7258504.1"/>
    <property type="molecule type" value="Genomic_DNA"/>
</dbReference>
<gene>
    <name evidence="2" type="ORF">EG68_05349</name>
</gene>
<dbReference type="AlphaFoldDB" id="A0A8S9YV68"/>
<keyword evidence="3" id="KW-1185">Reference proteome</keyword>
<sequence length="594" mass="67878">MVVTDAFVNSTSTPPSERAQQTSTCWHSPDKNLNSPLLSPEIMRSWEHSYEQKNCQMNQSASPDLFEQDDREGHEFGHNPRAPTMTDDQFPNGYHHSELRRNKQSVSTPAIYCTTQPSASIYPRWSDRKNQPVRPTLRWLPMQNCQLDDQLCSTNVMRWKSVGPSQFSPPDFEVKTHSYQPSHKWTEKQPLDHFNHSQPCGYQQTPWGPKRLQPFGVYVVRNYATESNNNYAYSLYNQEEDCSTANQSSSRNPLLFKKADVGIPWSTQLHCVCCRFNGRSQWNPYQEVAEEQSYTFSSIEGKAHQYNHDSGIRNTSTCDVGCQYQPIHYWSQHADKPPTIWSSNLDPPIGHTTEKRFRRRDILTVSHGLNGNNRPPMHATRCSSSPRSDRPSSCFSGQTDSTGAHLTTVFEDAPQDQRISNYNVANCKQIVKRTFSEHTRPNHSIQRLEMQINRNNRDELEKVPNELQTVSAFYATPKDRAPRPRSTSPPEPRGLTTSKTHHCIGTAQQSFFFRALATSTPCVKQTLANQSDSNCVDRHDSSSDIATVERSGEWCCSEHADIDEATSKQTKSNETDYSLSGDQFQKKFCMRVEE</sequence>
<organism evidence="2 3">
    <name type="scientific">Paragonimus skrjabini miyazakii</name>
    <dbReference type="NCBI Taxonomy" id="59628"/>
    <lineage>
        <taxon>Eukaryota</taxon>
        <taxon>Metazoa</taxon>
        <taxon>Spiralia</taxon>
        <taxon>Lophotrochozoa</taxon>
        <taxon>Platyhelminthes</taxon>
        <taxon>Trematoda</taxon>
        <taxon>Digenea</taxon>
        <taxon>Plagiorchiida</taxon>
        <taxon>Troglotremata</taxon>
        <taxon>Troglotrematidae</taxon>
        <taxon>Paragonimus</taxon>
    </lineage>
</organism>
<evidence type="ECO:0000313" key="2">
    <source>
        <dbReference type="EMBL" id="KAF7258504.1"/>
    </source>
</evidence>
<feature type="region of interest" description="Disordered" evidence="1">
    <location>
        <begin position="65"/>
        <end position="107"/>
    </location>
</feature>
<feature type="region of interest" description="Disordered" evidence="1">
    <location>
        <begin position="365"/>
        <end position="402"/>
    </location>
</feature>
<feature type="compositionally biased region" description="Low complexity" evidence="1">
    <location>
        <begin position="381"/>
        <end position="396"/>
    </location>
</feature>
<proteinExistence type="predicted"/>
<reference evidence="2" key="1">
    <citation type="submission" date="2019-07" db="EMBL/GenBank/DDBJ databases">
        <title>Annotation for the trematode Paragonimus miyazaki's.</title>
        <authorList>
            <person name="Choi Y.-J."/>
        </authorList>
    </citation>
    <scope>NUCLEOTIDE SEQUENCE</scope>
    <source>
        <strain evidence="2">Japan</strain>
    </source>
</reference>
<feature type="region of interest" description="Disordered" evidence="1">
    <location>
        <begin position="1"/>
        <end position="37"/>
    </location>
</feature>
<comment type="caution">
    <text evidence="2">The sequence shown here is derived from an EMBL/GenBank/DDBJ whole genome shotgun (WGS) entry which is preliminary data.</text>
</comment>
<dbReference type="Proteomes" id="UP000822476">
    <property type="component" value="Unassembled WGS sequence"/>
</dbReference>
<evidence type="ECO:0000256" key="1">
    <source>
        <dbReference type="SAM" id="MobiDB-lite"/>
    </source>
</evidence>
<evidence type="ECO:0000313" key="3">
    <source>
        <dbReference type="Proteomes" id="UP000822476"/>
    </source>
</evidence>
<feature type="compositionally biased region" description="Polar residues" evidence="1">
    <location>
        <begin position="7"/>
        <end position="37"/>
    </location>
</feature>
<name>A0A8S9YV68_9TREM</name>
<protein>
    <submittedName>
        <fullName evidence="2">Uncharacterized protein</fullName>
    </submittedName>
</protein>
<feature type="region of interest" description="Disordered" evidence="1">
    <location>
        <begin position="476"/>
        <end position="499"/>
    </location>
</feature>
<accession>A0A8S9YV68</accession>